<evidence type="ECO:0000313" key="2">
    <source>
        <dbReference type="Proteomes" id="UP000310200"/>
    </source>
</evidence>
<accession>A0A4S2KS98</accession>
<dbReference type="EMBL" id="QBLH01001169">
    <property type="protein sequence ID" value="TGZ52853.1"/>
    <property type="molecule type" value="Genomic_DNA"/>
</dbReference>
<protein>
    <submittedName>
        <fullName evidence="1">Uncharacterized protein</fullName>
    </submittedName>
</protein>
<dbReference type="AlphaFoldDB" id="A0A4S2KS98"/>
<keyword evidence="2" id="KW-1185">Reference proteome</keyword>
<proteinExistence type="predicted"/>
<dbReference type="Proteomes" id="UP000310200">
    <property type="component" value="Unassembled WGS sequence"/>
</dbReference>
<comment type="caution">
    <text evidence="1">The sequence shown here is derived from an EMBL/GenBank/DDBJ whole genome shotgun (WGS) entry which is preliminary data.</text>
</comment>
<gene>
    <name evidence="1" type="ORF">DBV15_05183</name>
</gene>
<sequence length="80" mass="8842">MWLSALTSVKRINSSRRMLLNLDTGCGQKTLRSVIFDECEIYQRRNLLVLGAVALGPPFTQTLTDTSRNITPTKTPSASS</sequence>
<organism evidence="1 2">
    <name type="scientific">Temnothorax longispinosus</name>
    <dbReference type="NCBI Taxonomy" id="300112"/>
    <lineage>
        <taxon>Eukaryota</taxon>
        <taxon>Metazoa</taxon>
        <taxon>Ecdysozoa</taxon>
        <taxon>Arthropoda</taxon>
        <taxon>Hexapoda</taxon>
        <taxon>Insecta</taxon>
        <taxon>Pterygota</taxon>
        <taxon>Neoptera</taxon>
        <taxon>Endopterygota</taxon>
        <taxon>Hymenoptera</taxon>
        <taxon>Apocrita</taxon>
        <taxon>Aculeata</taxon>
        <taxon>Formicoidea</taxon>
        <taxon>Formicidae</taxon>
        <taxon>Myrmicinae</taxon>
        <taxon>Temnothorax</taxon>
    </lineage>
</organism>
<evidence type="ECO:0000313" key="1">
    <source>
        <dbReference type="EMBL" id="TGZ52853.1"/>
    </source>
</evidence>
<reference evidence="1 2" key="1">
    <citation type="journal article" date="2019" name="Philos. Trans. R. Soc. Lond., B, Biol. Sci.">
        <title>Ant behaviour and brain gene expression of defending hosts depend on the ecological success of the intruding social parasite.</title>
        <authorList>
            <person name="Kaur R."/>
            <person name="Stoldt M."/>
            <person name="Jongepier E."/>
            <person name="Feldmeyer B."/>
            <person name="Menzel F."/>
            <person name="Bornberg-Bauer E."/>
            <person name="Foitzik S."/>
        </authorList>
    </citation>
    <scope>NUCLEOTIDE SEQUENCE [LARGE SCALE GENOMIC DNA]</scope>
    <source>
        <tissue evidence="1">Whole body</tissue>
    </source>
</reference>
<name>A0A4S2KS98_9HYME</name>